<evidence type="ECO:0000313" key="11">
    <source>
        <dbReference type="EMBL" id="SMP39018.1"/>
    </source>
</evidence>
<dbReference type="SUPFAM" id="SSF53383">
    <property type="entry name" value="PLP-dependent transferases"/>
    <property type="match status" value="1"/>
</dbReference>
<dbReference type="GO" id="GO:0009236">
    <property type="term" value="P:cobalamin biosynthetic process"/>
    <property type="evidence" value="ECO:0007669"/>
    <property type="project" value="UniProtKB-KW"/>
</dbReference>
<evidence type="ECO:0000256" key="4">
    <source>
        <dbReference type="ARBA" id="ARBA00012285"/>
    </source>
</evidence>
<dbReference type="Gene3D" id="3.90.1150.10">
    <property type="entry name" value="Aspartate Aminotransferase, domain 1"/>
    <property type="match status" value="1"/>
</dbReference>
<evidence type="ECO:0000256" key="8">
    <source>
        <dbReference type="ARBA" id="ARBA00029996"/>
    </source>
</evidence>
<dbReference type="Proteomes" id="UP001158066">
    <property type="component" value="Unassembled WGS sequence"/>
</dbReference>
<evidence type="ECO:0000256" key="9">
    <source>
        <dbReference type="ARBA" id="ARBA00048531"/>
    </source>
</evidence>
<sequence>MHGGNVHAIQRQTGIQVSALLDFSANINPLGIPAALLEVMKASLEESVHYPDPDYHRLYESMARFFKCDQNRLVIGNGAAHVIHELLTLLQPQKALLMAPTFSEYRQALEKCDTAIKTLSLSSEDAFDLPLDQLEQQLQRGIDLLILCNPNNPTGRIISISQMKQVLNLCRGHRCRLLVDEAFIDFTTNESIDSLVKETAHWQELTVIRAFTKIFAIPGIRLGAAVLGDVNLASRVRTHMVPWSVNVVAESMADFLNTQEAANYLSRSVTLVTEEREWFFGELQKIAGLKPVPGSANYLLVALDESAPTVEALQEYLLQQGIMIRNCSNYDGLHHRWFRVAVRRREENRKLIDHLNCFLTQNAQN</sequence>
<evidence type="ECO:0000256" key="5">
    <source>
        <dbReference type="ARBA" id="ARBA00022573"/>
    </source>
</evidence>
<feature type="domain" description="Aminotransferase class I/classII large" evidence="10">
    <location>
        <begin position="20"/>
        <end position="355"/>
    </location>
</feature>
<dbReference type="EMBL" id="FXUF01000001">
    <property type="protein sequence ID" value="SMP39018.1"/>
    <property type="molecule type" value="Genomic_DNA"/>
</dbReference>
<dbReference type="AlphaFoldDB" id="A0AA45WSQ6"/>
<evidence type="ECO:0000256" key="2">
    <source>
        <dbReference type="ARBA" id="ARBA00003444"/>
    </source>
</evidence>
<comment type="pathway">
    <text evidence="3">Cofactor biosynthesis; adenosylcobalamin biosynthesis.</text>
</comment>
<evidence type="ECO:0000259" key="10">
    <source>
        <dbReference type="Pfam" id="PF00155"/>
    </source>
</evidence>
<dbReference type="InterPro" id="IPR015421">
    <property type="entry name" value="PyrdxlP-dep_Trfase_major"/>
</dbReference>
<accession>A0AA45WSQ6</accession>
<dbReference type="InterPro" id="IPR005860">
    <property type="entry name" value="CobD"/>
</dbReference>
<comment type="cofactor">
    <cofactor evidence="1">
        <name>pyridoxal 5'-phosphate</name>
        <dbReference type="ChEBI" id="CHEBI:597326"/>
    </cofactor>
</comment>
<keyword evidence="6" id="KW-0663">Pyridoxal phosphate</keyword>
<evidence type="ECO:0000256" key="3">
    <source>
        <dbReference type="ARBA" id="ARBA00004953"/>
    </source>
</evidence>
<keyword evidence="12" id="KW-1185">Reference proteome</keyword>
<dbReference type="PANTHER" id="PTHR42885">
    <property type="entry name" value="HISTIDINOL-PHOSPHATE AMINOTRANSFERASE-RELATED"/>
    <property type="match status" value="1"/>
</dbReference>
<organism evidence="11 12">
    <name type="scientific">Anoxynatronum buryatiense</name>
    <dbReference type="NCBI Taxonomy" id="489973"/>
    <lineage>
        <taxon>Bacteria</taxon>
        <taxon>Bacillati</taxon>
        <taxon>Bacillota</taxon>
        <taxon>Clostridia</taxon>
        <taxon>Eubacteriales</taxon>
        <taxon>Clostridiaceae</taxon>
        <taxon>Anoxynatronum</taxon>
    </lineage>
</organism>
<dbReference type="RefSeq" id="WP_283407542.1">
    <property type="nucleotide sequence ID" value="NZ_FXUF01000001.1"/>
</dbReference>
<keyword evidence="5" id="KW-0169">Cobalamin biosynthesis</keyword>
<evidence type="ECO:0000256" key="7">
    <source>
        <dbReference type="ARBA" id="ARBA00023239"/>
    </source>
</evidence>
<comment type="catalytic activity">
    <reaction evidence="9">
        <text>O-phospho-L-threonine + H(+) = (R)-1-aminopropan-2-yl phosphate + CO2</text>
        <dbReference type="Rhea" id="RHEA:11492"/>
        <dbReference type="ChEBI" id="CHEBI:15378"/>
        <dbReference type="ChEBI" id="CHEBI:16526"/>
        <dbReference type="ChEBI" id="CHEBI:58563"/>
        <dbReference type="ChEBI" id="CHEBI:58675"/>
        <dbReference type="EC" id="4.1.1.81"/>
    </reaction>
</comment>
<dbReference type="Gene3D" id="3.40.640.10">
    <property type="entry name" value="Type I PLP-dependent aspartate aminotransferase-like (Major domain)"/>
    <property type="match status" value="1"/>
</dbReference>
<evidence type="ECO:0000313" key="12">
    <source>
        <dbReference type="Proteomes" id="UP001158066"/>
    </source>
</evidence>
<proteinExistence type="predicted"/>
<dbReference type="EC" id="4.1.1.81" evidence="4"/>
<comment type="caution">
    <text evidence="11">The sequence shown here is derived from an EMBL/GenBank/DDBJ whole genome shotgun (WGS) entry which is preliminary data.</text>
</comment>
<dbReference type="Pfam" id="PF00155">
    <property type="entry name" value="Aminotran_1_2"/>
    <property type="match status" value="1"/>
</dbReference>
<name>A0AA45WSQ6_9CLOT</name>
<evidence type="ECO:0000256" key="6">
    <source>
        <dbReference type="ARBA" id="ARBA00022898"/>
    </source>
</evidence>
<reference evidence="11" key="1">
    <citation type="submission" date="2017-05" db="EMBL/GenBank/DDBJ databases">
        <authorList>
            <person name="Varghese N."/>
            <person name="Submissions S."/>
        </authorList>
    </citation>
    <scope>NUCLEOTIDE SEQUENCE</scope>
    <source>
        <strain evidence="11">Su22</strain>
    </source>
</reference>
<dbReference type="PANTHER" id="PTHR42885:SF1">
    <property type="entry name" value="THREONINE-PHOSPHATE DECARBOXYLASE"/>
    <property type="match status" value="1"/>
</dbReference>
<dbReference type="InterPro" id="IPR015422">
    <property type="entry name" value="PyrdxlP-dep_Trfase_small"/>
</dbReference>
<dbReference type="GO" id="GO:0030170">
    <property type="term" value="F:pyridoxal phosphate binding"/>
    <property type="evidence" value="ECO:0007669"/>
    <property type="project" value="InterPro"/>
</dbReference>
<keyword evidence="7" id="KW-0456">Lyase</keyword>
<dbReference type="CDD" id="cd00609">
    <property type="entry name" value="AAT_like"/>
    <property type="match status" value="1"/>
</dbReference>
<dbReference type="InterPro" id="IPR004839">
    <property type="entry name" value="Aminotransferase_I/II_large"/>
</dbReference>
<comment type="function">
    <text evidence="2">Decarboxylates L-threonine-O-3-phosphate to yield (R)-1-amino-2-propanol O-2-phosphate, the precursor for the linkage between the nucleotide loop and the corrin ring in cobalamin.</text>
</comment>
<protein>
    <recommendedName>
        <fullName evidence="4">threonine-phosphate decarboxylase</fullName>
        <ecNumber evidence="4">4.1.1.81</ecNumber>
    </recommendedName>
    <alternativeName>
        <fullName evidence="8">L-threonine-O-3-phosphate decarboxylase</fullName>
    </alternativeName>
</protein>
<dbReference type="GO" id="GO:0048472">
    <property type="term" value="F:threonine-phosphate decarboxylase activity"/>
    <property type="evidence" value="ECO:0007669"/>
    <property type="project" value="UniProtKB-EC"/>
</dbReference>
<dbReference type="InterPro" id="IPR015424">
    <property type="entry name" value="PyrdxlP-dep_Trfase"/>
</dbReference>
<gene>
    <name evidence="11" type="ORF">SAMN06296020_101179</name>
</gene>
<dbReference type="NCBIfam" id="TIGR01140">
    <property type="entry name" value="L_thr_O3P_dcar"/>
    <property type="match status" value="1"/>
</dbReference>
<evidence type="ECO:0000256" key="1">
    <source>
        <dbReference type="ARBA" id="ARBA00001933"/>
    </source>
</evidence>